<dbReference type="AlphaFoldDB" id="A0AAV4CN08"/>
<accession>A0AAV4CN08</accession>
<evidence type="ECO:0000313" key="2">
    <source>
        <dbReference type="EMBL" id="GFO33262.1"/>
    </source>
</evidence>
<reference evidence="2 3" key="1">
    <citation type="journal article" date="2021" name="Elife">
        <title>Chloroplast acquisition without the gene transfer in kleptoplastic sea slugs, Plakobranchus ocellatus.</title>
        <authorList>
            <person name="Maeda T."/>
            <person name="Takahashi S."/>
            <person name="Yoshida T."/>
            <person name="Shimamura S."/>
            <person name="Takaki Y."/>
            <person name="Nagai Y."/>
            <person name="Toyoda A."/>
            <person name="Suzuki Y."/>
            <person name="Arimoto A."/>
            <person name="Ishii H."/>
            <person name="Satoh N."/>
            <person name="Nishiyama T."/>
            <person name="Hasebe M."/>
            <person name="Maruyama T."/>
            <person name="Minagawa J."/>
            <person name="Obokata J."/>
            <person name="Shigenobu S."/>
        </authorList>
    </citation>
    <scope>NUCLEOTIDE SEQUENCE [LARGE SCALE GENOMIC DNA]</scope>
</reference>
<dbReference type="Proteomes" id="UP000735302">
    <property type="component" value="Unassembled WGS sequence"/>
</dbReference>
<protein>
    <submittedName>
        <fullName evidence="2">Uncharacterized protein</fullName>
    </submittedName>
</protein>
<name>A0AAV4CN08_9GAST</name>
<organism evidence="2 3">
    <name type="scientific">Plakobranchus ocellatus</name>
    <dbReference type="NCBI Taxonomy" id="259542"/>
    <lineage>
        <taxon>Eukaryota</taxon>
        <taxon>Metazoa</taxon>
        <taxon>Spiralia</taxon>
        <taxon>Lophotrochozoa</taxon>
        <taxon>Mollusca</taxon>
        <taxon>Gastropoda</taxon>
        <taxon>Heterobranchia</taxon>
        <taxon>Euthyneura</taxon>
        <taxon>Panpulmonata</taxon>
        <taxon>Sacoglossa</taxon>
        <taxon>Placobranchoidea</taxon>
        <taxon>Plakobranchidae</taxon>
        <taxon>Plakobranchus</taxon>
    </lineage>
</organism>
<dbReference type="EMBL" id="BLXT01006766">
    <property type="protein sequence ID" value="GFO33262.1"/>
    <property type="molecule type" value="Genomic_DNA"/>
</dbReference>
<evidence type="ECO:0000313" key="3">
    <source>
        <dbReference type="Proteomes" id="UP000735302"/>
    </source>
</evidence>
<sequence length="148" mass="16653">MASVSTRHLRNAEEQNILHVGGQVAEDPGVDPGEGSGGHNDGPHWRGTQHLSPRRMALRETAGKWVDDVRILMSNTNTKDDTRILMSNTYTKDDTRILMSNTNTKDDTRILMSNTNIKDDTRILMSNSNTKDMNLIIVVSIIHDLWLE</sequence>
<feature type="region of interest" description="Disordered" evidence="1">
    <location>
        <begin position="1"/>
        <end position="54"/>
    </location>
</feature>
<evidence type="ECO:0000256" key="1">
    <source>
        <dbReference type="SAM" id="MobiDB-lite"/>
    </source>
</evidence>
<proteinExistence type="predicted"/>
<gene>
    <name evidence="2" type="ORF">PoB_005976700</name>
</gene>
<keyword evidence="3" id="KW-1185">Reference proteome</keyword>
<comment type="caution">
    <text evidence="2">The sequence shown here is derived from an EMBL/GenBank/DDBJ whole genome shotgun (WGS) entry which is preliminary data.</text>
</comment>